<sequence>MPVVCHIGNRAEAVVHARTAGSRYVRCEADPYILHVSQCQGSGNNRSKCDEKQPCGNCTRRHDSCSLVALSTIPRRRLAKQLVPRTTGHTSRGDVSSPRTDALLQNISLPSIQEPANAPADPNDAIEPATVPRTARIQQLLLQLTEQVSLLDRDASSVGEASAESPPCGISAVPSDAFGKITPRDWLRDLYLFHHYCSVTSLTLADDASVQAVWRDVVPQTACLHHSGDTAPNCRLAVVYSQSSQYQATELPYLPAQRDHRAYDEQLPDRRAASQGRGCDHRIQDIISLPSALEWLKNGPVASLIIPTKRAPANAVNGFLDRVDGLKYATRDIARRTGSTSVISACLVAIDALKSAYQAIFEPTASPGSMWLWPMSLSQAFLDLIHDRHPAAVIILAHFVVLVHPSEKDRWYLKGWSSGVVMALENAVDETWKQWIEWPLQHVHGAIAQQEVP</sequence>
<proteinExistence type="predicted"/>
<dbReference type="OrthoDB" id="5386330at2759"/>
<dbReference type="PANTHER" id="PTHR47784">
    <property type="entry name" value="STEROL UPTAKE CONTROL PROTEIN 2"/>
    <property type="match status" value="1"/>
</dbReference>
<protein>
    <recommendedName>
        <fullName evidence="3">Zn(2)-C6 fungal-type domain-containing protein</fullName>
    </recommendedName>
</protein>
<dbReference type="EMBL" id="PDLM01000003">
    <property type="protein sequence ID" value="RDW81868.1"/>
    <property type="molecule type" value="Genomic_DNA"/>
</dbReference>
<dbReference type="Proteomes" id="UP000256645">
    <property type="component" value="Unassembled WGS sequence"/>
</dbReference>
<dbReference type="PANTHER" id="PTHR47784:SF5">
    <property type="entry name" value="STEROL UPTAKE CONTROL PROTEIN 2"/>
    <property type="match status" value="1"/>
</dbReference>
<evidence type="ECO:0000313" key="2">
    <source>
        <dbReference type="Proteomes" id="UP000256645"/>
    </source>
</evidence>
<reference evidence="1 2" key="1">
    <citation type="journal article" date="2018" name="IMA Fungus">
        <title>IMA Genome-F 9: Draft genome sequence of Annulohypoxylon stygium, Aspergillus mulundensis, Berkeleyomyces basicola (syn. Thielaviopsis basicola), Ceratocystis smalleyi, two Cercospora beticola strains, Coleophoma cylindrospora, Fusarium fracticaudum, Phialophora cf. hyalina, and Morchella septimelata.</title>
        <authorList>
            <person name="Wingfield B.D."/>
            <person name="Bills G.F."/>
            <person name="Dong Y."/>
            <person name="Huang W."/>
            <person name="Nel W.J."/>
            <person name="Swalarsk-Parry B.S."/>
            <person name="Vaghefi N."/>
            <person name="Wilken P.M."/>
            <person name="An Z."/>
            <person name="de Beer Z.W."/>
            <person name="De Vos L."/>
            <person name="Chen L."/>
            <person name="Duong T.A."/>
            <person name="Gao Y."/>
            <person name="Hammerbacher A."/>
            <person name="Kikkert J.R."/>
            <person name="Li Y."/>
            <person name="Li H."/>
            <person name="Li K."/>
            <person name="Li Q."/>
            <person name="Liu X."/>
            <person name="Ma X."/>
            <person name="Naidoo K."/>
            <person name="Pethybridge S.J."/>
            <person name="Sun J."/>
            <person name="Steenkamp E.T."/>
            <person name="van der Nest M.A."/>
            <person name="van Wyk S."/>
            <person name="Wingfield M.J."/>
            <person name="Xiong C."/>
            <person name="Yue Q."/>
            <person name="Zhang X."/>
        </authorList>
    </citation>
    <scope>NUCLEOTIDE SEQUENCE [LARGE SCALE GENOMIC DNA]</scope>
    <source>
        <strain evidence="1 2">BP6252</strain>
    </source>
</reference>
<dbReference type="InterPro" id="IPR053157">
    <property type="entry name" value="Sterol_Uptake_Regulator"/>
</dbReference>
<keyword evidence="2" id="KW-1185">Reference proteome</keyword>
<dbReference type="AlphaFoldDB" id="A0A3D8S6G8"/>
<name>A0A3D8S6G8_9HELO</name>
<accession>A0A3D8S6G8</accession>
<evidence type="ECO:0000313" key="1">
    <source>
        <dbReference type="EMBL" id="RDW81868.1"/>
    </source>
</evidence>
<gene>
    <name evidence="1" type="ORF">BP6252_02980</name>
</gene>
<comment type="caution">
    <text evidence="1">The sequence shown here is derived from an EMBL/GenBank/DDBJ whole genome shotgun (WGS) entry which is preliminary data.</text>
</comment>
<organism evidence="1 2">
    <name type="scientific">Coleophoma cylindrospora</name>
    <dbReference type="NCBI Taxonomy" id="1849047"/>
    <lineage>
        <taxon>Eukaryota</taxon>
        <taxon>Fungi</taxon>
        <taxon>Dikarya</taxon>
        <taxon>Ascomycota</taxon>
        <taxon>Pezizomycotina</taxon>
        <taxon>Leotiomycetes</taxon>
        <taxon>Helotiales</taxon>
        <taxon>Dermateaceae</taxon>
        <taxon>Coleophoma</taxon>
    </lineage>
</organism>
<dbReference type="GO" id="GO:0001228">
    <property type="term" value="F:DNA-binding transcription activator activity, RNA polymerase II-specific"/>
    <property type="evidence" value="ECO:0007669"/>
    <property type="project" value="TreeGrafter"/>
</dbReference>
<evidence type="ECO:0008006" key="3">
    <source>
        <dbReference type="Google" id="ProtNLM"/>
    </source>
</evidence>